<feature type="domain" description="S-adenosylmethionine synthetase central" evidence="14">
    <location>
        <begin position="111"/>
        <end position="228"/>
    </location>
</feature>
<protein>
    <recommendedName>
        <fullName evidence="5">methionine adenosyltransferase</fullName>
        <ecNumber evidence="5">2.5.1.6</ecNumber>
    </recommendedName>
</protein>
<organism evidence="16">
    <name type="scientific">hydrothermal vent metagenome</name>
    <dbReference type="NCBI Taxonomy" id="652676"/>
    <lineage>
        <taxon>unclassified sequences</taxon>
        <taxon>metagenomes</taxon>
        <taxon>ecological metagenomes</taxon>
    </lineage>
</organism>
<evidence type="ECO:0000256" key="1">
    <source>
        <dbReference type="ARBA" id="ARBA00001946"/>
    </source>
</evidence>
<evidence type="ECO:0000256" key="3">
    <source>
        <dbReference type="ARBA" id="ARBA00005224"/>
    </source>
</evidence>
<comment type="similarity">
    <text evidence="4">Belongs to the AdoMet synthase family.</text>
</comment>
<evidence type="ECO:0000256" key="7">
    <source>
        <dbReference type="ARBA" id="ARBA00022679"/>
    </source>
</evidence>
<dbReference type="InterPro" id="IPR022628">
    <property type="entry name" value="S-AdoMet_synt_N"/>
</dbReference>
<proteinExistence type="inferred from homology"/>
<dbReference type="GO" id="GO:0006556">
    <property type="term" value="P:S-adenosylmethionine biosynthetic process"/>
    <property type="evidence" value="ECO:0007669"/>
    <property type="project" value="UniProtKB-UniPathway"/>
</dbReference>
<dbReference type="EMBL" id="UOGK01000559">
    <property type="protein sequence ID" value="VAX41534.1"/>
    <property type="molecule type" value="Genomic_DNA"/>
</dbReference>
<dbReference type="InterPro" id="IPR022629">
    <property type="entry name" value="S-AdoMet_synt_central"/>
</dbReference>
<dbReference type="GO" id="GO:0046872">
    <property type="term" value="F:metal ion binding"/>
    <property type="evidence" value="ECO:0007669"/>
    <property type="project" value="UniProtKB-KW"/>
</dbReference>
<dbReference type="GO" id="GO:0004478">
    <property type="term" value="F:methionine adenosyltransferase activity"/>
    <property type="evidence" value="ECO:0007669"/>
    <property type="project" value="UniProtKB-EC"/>
</dbReference>
<evidence type="ECO:0000256" key="4">
    <source>
        <dbReference type="ARBA" id="ARBA00009685"/>
    </source>
</evidence>
<evidence type="ECO:0000259" key="13">
    <source>
        <dbReference type="Pfam" id="PF00438"/>
    </source>
</evidence>
<evidence type="ECO:0000259" key="14">
    <source>
        <dbReference type="Pfam" id="PF02772"/>
    </source>
</evidence>
<keyword evidence="8" id="KW-0479">Metal-binding</keyword>
<evidence type="ECO:0000259" key="15">
    <source>
        <dbReference type="Pfam" id="PF02773"/>
    </source>
</evidence>
<dbReference type="CDD" id="cd18079">
    <property type="entry name" value="S-AdoMet_synt"/>
    <property type="match status" value="1"/>
</dbReference>
<evidence type="ECO:0000256" key="10">
    <source>
        <dbReference type="ARBA" id="ARBA00022840"/>
    </source>
</evidence>
<comment type="cofactor">
    <cofactor evidence="1">
        <name>Mg(2+)</name>
        <dbReference type="ChEBI" id="CHEBI:18420"/>
    </cofactor>
</comment>
<dbReference type="Gene3D" id="3.30.300.10">
    <property type="match status" value="3"/>
</dbReference>
<evidence type="ECO:0000256" key="9">
    <source>
        <dbReference type="ARBA" id="ARBA00022741"/>
    </source>
</evidence>
<dbReference type="HAMAP" id="MF_00086">
    <property type="entry name" value="S_AdoMet_synth1"/>
    <property type="match status" value="1"/>
</dbReference>
<dbReference type="GO" id="GO:0006730">
    <property type="term" value="P:one-carbon metabolic process"/>
    <property type="evidence" value="ECO:0007669"/>
    <property type="project" value="UniProtKB-KW"/>
</dbReference>
<dbReference type="EC" id="2.5.1.6" evidence="5"/>
<dbReference type="PROSITE" id="PS00377">
    <property type="entry name" value="ADOMET_SYNTHASE_2"/>
    <property type="match status" value="1"/>
</dbReference>
<evidence type="ECO:0000256" key="12">
    <source>
        <dbReference type="ARBA" id="ARBA00022958"/>
    </source>
</evidence>
<dbReference type="NCBIfam" id="TIGR01034">
    <property type="entry name" value="metK"/>
    <property type="match status" value="1"/>
</dbReference>
<sequence length="387" mass="42225">MAGTHFFTSESVSMGHPDKVADQISDAILDAMLKDDPYSRVACETMVATGLVVVAGEVTTQTYVDIPEVVRGTIAEIGYTDAHMRFEAESCAVMVALNKQSPDIAQGVDRDGAGDQGMMFGYACRETPELMPLPIQLSHRLVEQQAHVRREGLIPGLRPDAKSQVTIEYDGLKPVRVDTIVMSTQHDSSWNDRQDELKRQIIAEVFKPVLGDLWNPGITIHVNPTGKFEIGGPHGDAGLTGRKIIVDTYGGRGRHGGGAFSGKDPTKVDRSAAYMARYIAKNVVAAELADVCEVQLSYAIGVAEPTSVWIDCAGTERADPAKISSSILEVFSLTPQGIIESLGLRKPIYRRTARHGHFGRKPASEQGLEFFTWEKTDKVEALREACR</sequence>
<dbReference type="GO" id="GO:0005524">
    <property type="term" value="F:ATP binding"/>
    <property type="evidence" value="ECO:0007669"/>
    <property type="project" value="UniProtKB-KW"/>
</dbReference>
<feature type="domain" description="S-adenosylmethionine synthetase N-terminal" evidence="13">
    <location>
        <begin position="5"/>
        <end position="102"/>
    </location>
</feature>
<dbReference type="InterPro" id="IPR022631">
    <property type="entry name" value="ADOMET_SYNTHASE_CS"/>
</dbReference>
<gene>
    <name evidence="16" type="ORF">MNBD_PLANCTO03-1204</name>
</gene>
<reference evidence="16" key="1">
    <citation type="submission" date="2018-06" db="EMBL/GenBank/DDBJ databases">
        <authorList>
            <person name="Zhirakovskaya E."/>
        </authorList>
    </citation>
    <scope>NUCLEOTIDE SEQUENCE</scope>
</reference>
<dbReference type="PIRSF" id="PIRSF000497">
    <property type="entry name" value="MAT"/>
    <property type="match status" value="1"/>
</dbReference>
<dbReference type="InterPro" id="IPR022630">
    <property type="entry name" value="S-AdoMet_synt_C"/>
</dbReference>
<evidence type="ECO:0000256" key="8">
    <source>
        <dbReference type="ARBA" id="ARBA00022723"/>
    </source>
</evidence>
<dbReference type="InterPro" id="IPR002133">
    <property type="entry name" value="S-AdoMet_synthetase"/>
</dbReference>
<feature type="domain" description="S-adenosylmethionine synthetase C-terminal" evidence="15">
    <location>
        <begin position="230"/>
        <end position="369"/>
    </location>
</feature>
<keyword evidence="7 16" id="KW-0808">Transferase</keyword>
<dbReference type="FunFam" id="3.30.300.10:FF:000003">
    <property type="entry name" value="S-adenosylmethionine synthase"/>
    <property type="match status" value="1"/>
</dbReference>
<comment type="cofactor">
    <cofactor evidence="2">
        <name>K(+)</name>
        <dbReference type="ChEBI" id="CHEBI:29103"/>
    </cofactor>
</comment>
<dbReference type="PROSITE" id="PS00376">
    <property type="entry name" value="ADOMET_SYNTHASE_1"/>
    <property type="match status" value="1"/>
</dbReference>
<dbReference type="Pfam" id="PF02773">
    <property type="entry name" value="S-AdoMet_synt_C"/>
    <property type="match status" value="1"/>
</dbReference>
<comment type="pathway">
    <text evidence="3">Amino-acid biosynthesis; S-adenosyl-L-methionine biosynthesis; S-adenosyl-L-methionine from L-methionine: step 1/1.</text>
</comment>
<dbReference type="AlphaFoldDB" id="A0A3B1DYJ9"/>
<accession>A0A3B1DYJ9</accession>
<evidence type="ECO:0000256" key="11">
    <source>
        <dbReference type="ARBA" id="ARBA00022842"/>
    </source>
</evidence>
<evidence type="ECO:0000256" key="6">
    <source>
        <dbReference type="ARBA" id="ARBA00022563"/>
    </source>
</evidence>
<keyword evidence="11" id="KW-0460">Magnesium</keyword>
<dbReference type="InterPro" id="IPR022636">
    <property type="entry name" value="S-AdoMet_synthetase_sfam"/>
</dbReference>
<keyword evidence="12" id="KW-0630">Potassium</keyword>
<dbReference type="Pfam" id="PF02772">
    <property type="entry name" value="S-AdoMet_synt_M"/>
    <property type="match status" value="1"/>
</dbReference>
<evidence type="ECO:0000256" key="5">
    <source>
        <dbReference type="ARBA" id="ARBA00012828"/>
    </source>
</evidence>
<dbReference type="Pfam" id="PF00438">
    <property type="entry name" value="S-AdoMet_synt_N"/>
    <property type="match status" value="1"/>
</dbReference>
<dbReference type="PANTHER" id="PTHR11964">
    <property type="entry name" value="S-ADENOSYLMETHIONINE SYNTHETASE"/>
    <property type="match status" value="1"/>
</dbReference>
<keyword evidence="6" id="KW-0554">One-carbon metabolism</keyword>
<name>A0A3B1DYJ9_9ZZZZ</name>
<keyword evidence="10" id="KW-0067">ATP-binding</keyword>
<evidence type="ECO:0000313" key="16">
    <source>
        <dbReference type="EMBL" id="VAX41534.1"/>
    </source>
</evidence>
<dbReference type="SUPFAM" id="SSF55973">
    <property type="entry name" value="S-adenosylmethionine synthetase"/>
    <property type="match status" value="3"/>
</dbReference>
<keyword evidence="9" id="KW-0547">Nucleotide-binding</keyword>
<dbReference type="UniPathway" id="UPA00315">
    <property type="reaction ID" value="UER00080"/>
</dbReference>
<evidence type="ECO:0000256" key="2">
    <source>
        <dbReference type="ARBA" id="ARBA00001958"/>
    </source>
</evidence>